<dbReference type="Pfam" id="PF13595">
    <property type="entry name" value="DUF4138"/>
    <property type="match status" value="1"/>
</dbReference>
<dbReference type="EMBL" id="CP051205">
    <property type="protein sequence ID" value="QJB34920.1"/>
    <property type="molecule type" value="Genomic_DNA"/>
</dbReference>
<dbReference type="KEGG" id="coy:HF329_27890"/>
<feature type="signal peptide" evidence="1">
    <location>
        <begin position="1"/>
        <end position="20"/>
    </location>
</feature>
<dbReference type="AlphaFoldDB" id="A0AAE7DAG0"/>
<evidence type="ECO:0000256" key="1">
    <source>
        <dbReference type="SAM" id="SignalP"/>
    </source>
</evidence>
<accession>A0AAE7DAG0</accession>
<evidence type="ECO:0000313" key="4">
    <source>
        <dbReference type="Proteomes" id="UP000502421"/>
    </source>
</evidence>
<organism evidence="2 4">
    <name type="scientific">Chitinophaga oryzae</name>
    <dbReference type="NCBI Taxonomy" id="2725414"/>
    <lineage>
        <taxon>Bacteria</taxon>
        <taxon>Pseudomonadati</taxon>
        <taxon>Bacteroidota</taxon>
        <taxon>Chitinophagia</taxon>
        <taxon>Chitinophagales</taxon>
        <taxon>Chitinophagaceae</taxon>
        <taxon>Chitinophaga</taxon>
    </lineage>
</organism>
<dbReference type="Proteomes" id="UP000503144">
    <property type="component" value="Chromosome"/>
</dbReference>
<name>A0AAE7DAG0_9BACT</name>
<sequence>MKHLLFVFICFLVGMHSTEAQQDHAMDNAQLPTFPLDITWHKTSLLIFPQPIRHADRGDAYVLAETVKDADNILKVKAGKKNFEESNLQVVTCDGKVYSFTVSYRDHISGKPIDMGRAVPYAPVTFPGISLNSKQIEDLSRKVAQSYAFLHGGMFHRYGIRLETQGIYVRDDVLFFQFRIKNETNIPFEPATIRFYIRDRKRAKRTAVQDTEVTALKVLQTGSPESDKGKTIVAAFPRFTIAENKYFGIEIIEKQGDRNPTNRIKQKKLLKARGL</sequence>
<dbReference type="Proteomes" id="UP000502421">
    <property type="component" value="Chromosome"/>
</dbReference>
<dbReference type="RefSeq" id="WP_168809470.1">
    <property type="nucleotide sequence ID" value="NZ_CP051204.2"/>
</dbReference>
<feature type="chain" id="PRO_5042131988" evidence="1">
    <location>
        <begin position="21"/>
        <end position="275"/>
    </location>
</feature>
<dbReference type="InterPro" id="IPR022298">
    <property type="entry name" value="Conjug_transposon_TraN"/>
</dbReference>
<dbReference type="NCBIfam" id="TIGR03780">
    <property type="entry name" value="Bac_Flav_CT_N"/>
    <property type="match status" value="1"/>
</dbReference>
<keyword evidence="1" id="KW-0732">Signal</keyword>
<protein>
    <submittedName>
        <fullName evidence="2">Conjugative transposon protein TraN</fullName>
    </submittedName>
</protein>
<evidence type="ECO:0000313" key="2">
    <source>
        <dbReference type="EMBL" id="QJB34920.1"/>
    </source>
</evidence>
<evidence type="ECO:0000313" key="3">
    <source>
        <dbReference type="EMBL" id="QJB41431.1"/>
    </source>
</evidence>
<reference evidence="4" key="1">
    <citation type="submission" date="2020-04" db="EMBL/GenBank/DDBJ databases">
        <authorList>
            <person name="Kittiwongwattana C."/>
        </authorList>
    </citation>
    <scope>NUCLEOTIDE SEQUENCE [LARGE SCALE GENOMIC DNA]</scope>
    <source>
        <strain evidence="4">1310</strain>
    </source>
</reference>
<gene>
    <name evidence="2" type="primary">traN</name>
    <name evidence="3" type="ORF">HF324_27750</name>
    <name evidence="2" type="ORF">HF329_27890</name>
</gene>
<dbReference type="EMBL" id="CP051204">
    <property type="protein sequence ID" value="QJB41431.1"/>
    <property type="molecule type" value="Genomic_DNA"/>
</dbReference>
<proteinExistence type="predicted"/>
<keyword evidence="5" id="KW-1185">Reference proteome</keyword>
<evidence type="ECO:0000313" key="5">
    <source>
        <dbReference type="Proteomes" id="UP000503144"/>
    </source>
</evidence>
<reference evidence="2" key="2">
    <citation type="submission" date="2020-09" db="EMBL/GenBank/DDBJ databases">
        <authorList>
            <person name="Kittiwongwattana C."/>
        </authorList>
    </citation>
    <scope>NUCLEOTIDE SEQUENCE</scope>
    <source>
        <strain evidence="3">1303</strain>
        <strain evidence="2">1310</strain>
    </source>
</reference>